<reference evidence="1 2" key="1">
    <citation type="journal article" date="2021" name="Commun. Biol.">
        <title>The genome of Shorea leprosula (Dipterocarpaceae) highlights the ecological relevance of drought in aseasonal tropical rainforests.</title>
        <authorList>
            <person name="Ng K.K.S."/>
            <person name="Kobayashi M.J."/>
            <person name="Fawcett J.A."/>
            <person name="Hatakeyama M."/>
            <person name="Paape T."/>
            <person name="Ng C.H."/>
            <person name="Ang C.C."/>
            <person name="Tnah L.H."/>
            <person name="Lee C.T."/>
            <person name="Nishiyama T."/>
            <person name="Sese J."/>
            <person name="O'Brien M.J."/>
            <person name="Copetti D."/>
            <person name="Mohd Noor M.I."/>
            <person name="Ong R.C."/>
            <person name="Putra M."/>
            <person name="Sireger I.Z."/>
            <person name="Indrioko S."/>
            <person name="Kosugi Y."/>
            <person name="Izuno A."/>
            <person name="Isagi Y."/>
            <person name="Lee S.L."/>
            <person name="Shimizu K.K."/>
        </authorList>
    </citation>
    <scope>NUCLEOTIDE SEQUENCE [LARGE SCALE GENOMIC DNA]</scope>
    <source>
        <strain evidence="1">214</strain>
    </source>
</reference>
<evidence type="ECO:0000313" key="1">
    <source>
        <dbReference type="EMBL" id="GKV36361.1"/>
    </source>
</evidence>
<dbReference type="Proteomes" id="UP001054252">
    <property type="component" value="Unassembled WGS sequence"/>
</dbReference>
<proteinExistence type="predicted"/>
<organism evidence="1 2">
    <name type="scientific">Rubroshorea leprosula</name>
    <dbReference type="NCBI Taxonomy" id="152421"/>
    <lineage>
        <taxon>Eukaryota</taxon>
        <taxon>Viridiplantae</taxon>
        <taxon>Streptophyta</taxon>
        <taxon>Embryophyta</taxon>
        <taxon>Tracheophyta</taxon>
        <taxon>Spermatophyta</taxon>
        <taxon>Magnoliopsida</taxon>
        <taxon>eudicotyledons</taxon>
        <taxon>Gunneridae</taxon>
        <taxon>Pentapetalae</taxon>
        <taxon>rosids</taxon>
        <taxon>malvids</taxon>
        <taxon>Malvales</taxon>
        <taxon>Dipterocarpaceae</taxon>
        <taxon>Rubroshorea</taxon>
    </lineage>
</organism>
<dbReference type="PANTHER" id="PTHR32387">
    <property type="entry name" value="WU:FJ29H11"/>
    <property type="match status" value="1"/>
</dbReference>
<evidence type="ECO:0000313" key="2">
    <source>
        <dbReference type="Proteomes" id="UP001054252"/>
    </source>
</evidence>
<accession>A0AAV5LGH6</accession>
<dbReference type="PANTHER" id="PTHR32387:SF3">
    <property type="entry name" value="ATP_DNA BINDING PROTEIN"/>
    <property type="match status" value="1"/>
</dbReference>
<keyword evidence="2" id="KW-1185">Reference proteome</keyword>
<dbReference type="AlphaFoldDB" id="A0AAV5LGH6"/>
<name>A0AAV5LGH6_9ROSI</name>
<sequence length="844" mass="96147">MFEYGEACQFIGKHFMYLAASSTLSKDNVLSILNFIRFLREKLLSPKEFISSIKTGRWLRTCGGDRSPDGAVLFDQQWKTASLISDIPFIDDDYYGQEIFSFKTELQLLGVVVGFNENCQLVVDYLKPSSCLTYLNAEAFLLILRCMRHLRSSDKLIAALNNVKCLKTKQGYRYPYECFLSDPEWGGLLQIFNSFSIIDHDYYGSSIFSYKDELKKLGAMVDFKAAKKAFALIFRQKASSYSIGKEHTMTFLSFYRKLNGTHTFQPELRNCIREVRWLRTRLGDFRSPKDCVLFGPEWKSIYPITVIPFIDSSDKYYGKDIYGYKDELKSMGVVAEFKSGVQFVADGLCFPQDPCRITPANALSLLKCVGILLEKGNGPLPEGFLKKVSTKWLKTKSDYLSPDECLLFDNSTGLEQADGPFIDEEFYSPDIRSYRKELNAIGVIVDVEKGCKLIGSHLSSHYEFSTITRIYNFLNMKGWKPDSEATRKIWIPDGSSDGNWVDPDDCVLHDKDDLFGSQLYVLDKYYENEVPLRFFSTVFEVRSNPSLDDYCTIWNNWETSGAKLSNDECCAFWGYVKRHQSSKTEKMLAKRLVKLPVDSGSDGVLLFNKHDVFIGDDLQLKDHFVLHSPHPLFVWYPQPSLPSLPRTKLTELYRNIGVRTLSGSVQKEESSSTYGLELKQVNPSDVLIVRGLIRLLLGFLAGPLTMEAGERHKAVQGLLNVTVFETSEPATLSYSLSLSSGKILNVRVRQMIRWDRESSKLYTVKIDGTANQKILLEYASSFSEEIAKGVLWEKEDHINSLSELIKLAFLLKFDEEAVGFLLKSKNLQVFVEDEEFLSAAFPCE</sequence>
<dbReference type="EMBL" id="BPVZ01000116">
    <property type="protein sequence ID" value="GKV36361.1"/>
    <property type="molecule type" value="Genomic_DNA"/>
</dbReference>
<dbReference type="InterPro" id="IPR052957">
    <property type="entry name" value="Auxin_embryo_med"/>
</dbReference>
<protein>
    <submittedName>
        <fullName evidence="1">Uncharacterized protein</fullName>
    </submittedName>
</protein>
<gene>
    <name evidence="1" type="ORF">SLEP1_g44502</name>
</gene>
<comment type="caution">
    <text evidence="1">The sequence shown here is derived from an EMBL/GenBank/DDBJ whole genome shotgun (WGS) entry which is preliminary data.</text>
</comment>